<evidence type="ECO:0008006" key="3">
    <source>
        <dbReference type="Google" id="ProtNLM"/>
    </source>
</evidence>
<protein>
    <recommendedName>
        <fullName evidence="3">Immunity protein 43</fullName>
    </recommendedName>
</protein>
<dbReference type="OrthoDB" id="1446751at2"/>
<organism evidence="1 2">
    <name type="scientific">Cellulophaga fucicola</name>
    <dbReference type="NCBI Taxonomy" id="76595"/>
    <lineage>
        <taxon>Bacteria</taxon>
        <taxon>Pseudomonadati</taxon>
        <taxon>Bacteroidota</taxon>
        <taxon>Flavobacteriia</taxon>
        <taxon>Flavobacteriales</taxon>
        <taxon>Flavobacteriaceae</taxon>
        <taxon>Cellulophaga</taxon>
    </lineage>
</organism>
<evidence type="ECO:0000313" key="1">
    <source>
        <dbReference type="EMBL" id="SFW24940.1"/>
    </source>
</evidence>
<accession>A0A1K1MP50</accession>
<proteinExistence type="predicted"/>
<dbReference type="Proteomes" id="UP000183257">
    <property type="component" value="Unassembled WGS sequence"/>
</dbReference>
<gene>
    <name evidence="1" type="ORF">SAMN05660313_00768</name>
</gene>
<reference evidence="2" key="1">
    <citation type="submission" date="2016-11" db="EMBL/GenBank/DDBJ databases">
        <authorList>
            <person name="Varghese N."/>
            <person name="Submissions S."/>
        </authorList>
    </citation>
    <scope>NUCLEOTIDE SEQUENCE [LARGE SCALE GENOMIC DNA]</scope>
    <source>
        <strain evidence="2">DSM 24786</strain>
    </source>
</reference>
<dbReference type="STRING" id="76595.SAMN05660313_00768"/>
<dbReference type="AlphaFoldDB" id="A0A1K1MP50"/>
<evidence type="ECO:0000313" key="2">
    <source>
        <dbReference type="Proteomes" id="UP000183257"/>
    </source>
</evidence>
<dbReference type="EMBL" id="FPIY01000001">
    <property type="protein sequence ID" value="SFW24940.1"/>
    <property type="molecule type" value="Genomic_DNA"/>
</dbReference>
<dbReference type="RefSeq" id="WP_072302423.1">
    <property type="nucleotide sequence ID" value="NZ_FPIY01000001.1"/>
</dbReference>
<sequence>MEKVYKINSVKNPKVDTDYDAYCNEFDGKEIIGSNMIGVRDYDKPKMLYFTADFLSIPDSDFPFTDVSFPIISNRMFSILKNVKQFDCDIIPVCMLDDSFIGNQFDRKGKLKEEVPSNCNYLALQFKSCENVFDYSNSDFTKSLIFPEKVGTIKRLVLKVPKDGFKPLFKIKEAMEYVFVSEKAKQALELNNIKGCAFEEIETLT</sequence>
<keyword evidence="2" id="KW-1185">Reference proteome</keyword>
<name>A0A1K1MP50_9FLAO</name>